<dbReference type="STRING" id="1237085.Ngar_c35380"/>
<evidence type="ECO:0000313" key="1">
    <source>
        <dbReference type="EMBL" id="AFU60451.1"/>
    </source>
</evidence>
<name>K0IGC1_NITGG</name>
<evidence type="ECO:0000313" key="2">
    <source>
        <dbReference type="Proteomes" id="UP000008037"/>
    </source>
</evidence>
<dbReference type="AlphaFoldDB" id="K0IGC1"/>
<proteinExistence type="predicted"/>
<organism evidence="1 2">
    <name type="scientific">Nitrososphaera gargensis (strain Ga9.2)</name>
    <dbReference type="NCBI Taxonomy" id="1237085"/>
    <lineage>
        <taxon>Archaea</taxon>
        <taxon>Nitrososphaerota</taxon>
        <taxon>Nitrososphaeria</taxon>
        <taxon>Nitrososphaerales</taxon>
        <taxon>Nitrososphaeraceae</taxon>
        <taxon>Nitrososphaera</taxon>
    </lineage>
</organism>
<dbReference type="EMBL" id="CP002408">
    <property type="protein sequence ID" value="AFU60451.1"/>
    <property type="molecule type" value="Genomic_DNA"/>
</dbReference>
<reference evidence="1 2" key="1">
    <citation type="journal article" date="2012" name="Environ. Microbiol.">
        <title>The genome of the ammonia-oxidizing Candidatus Nitrososphaera gargensis: insights into metabolic versatility and environmental adaptations.</title>
        <authorList>
            <person name="Spang A."/>
            <person name="Poehlein A."/>
            <person name="Offre P."/>
            <person name="Zumbragel S."/>
            <person name="Haider S."/>
            <person name="Rychlik N."/>
            <person name="Nowka B."/>
            <person name="Schmeisser C."/>
            <person name="Lebedeva E.V."/>
            <person name="Rattei T."/>
            <person name="Bohm C."/>
            <person name="Schmid M."/>
            <person name="Galushko A."/>
            <person name="Hatzenpichler R."/>
            <person name="Weinmaier T."/>
            <person name="Daniel R."/>
            <person name="Schleper C."/>
            <person name="Spieck E."/>
            <person name="Streit W."/>
            <person name="Wagner M."/>
        </authorList>
    </citation>
    <scope>NUCLEOTIDE SEQUENCE [LARGE SCALE GENOMIC DNA]</scope>
    <source>
        <strain evidence="2">Ga9.2</strain>
    </source>
</reference>
<dbReference type="InParanoid" id="K0IGC1"/>
<dbReference type="BioCyc" id="CNIT1237085:G1324-3539-MONOMER"/>
<keyword evidence="2" id="KW-1185">Reference proteome</keyword>
<dbReference type="KEGG" id="nga:Ngar_c35380"/>
<dbReference type="HOGENOM" id="CLU_1340767_0_0_2"/>
<dbReference type="GeneID" id="13797349"/>
<sequence>MIVLDSYMAMVLPDDIATRISEFIAGRRSFPIVGRDELMCMMYLYGKTGGVIGEKQVEEVNGFAQRTASQLGQEIDIYANSSAKLDPEYIRGKYINRQLQLTVENKPERMAGDPAILSDCFAQHIAYYKQDYFFELYGPLKDSEITSDIRPMLAGRMVMVCCNRKGAQETGLAHPLIPVYVWFRDQAGANP</sequence>
<dbReference type="OrthoDB" id="7502at2157"/>
<dbReference type="Proteomes" id="UP000008037">
    <property type="component" value="Chromosome"/>
</dbReference>
<gene>
    <name evidence="1" type="ordered locus">Ngar_c35380</name>
</gene>
<accession>K0IGC1</accession>
<dbReference type="RefSeq" id="WP_015020983.1">
    <property type="nucleotide sequence ID" value="NC_018719.1"/>
</dbReference>
<protein>
    <submittedName>
        <fullName evidence="1">Uncharacterized protein</fullName>
    </submittedName>
</protein>